<evidence type="ECO:0000256" key="9">
    <source>
        <dbReference type="ARBA" id="ARBA00023137"/>
    </source>
</evidence>
<keyword evidence="8 16" id="KW-0067">ATP-binding</keyword>
<name>A0A1I8F305_9PLAT</name>
<dbReference type="InterPro" id="IPR051302">
    <property type="entry name" value="Dual_SerThr-Tyr_Kinase"/>
</dbReference>
<evidence type="ECO:0000256" key="3">
    <source>
        <dbReference type="ARBA" id="ARBA00022490"/>
    </source>
</evidence>
<evidence type="ECO:0000256" key="11">
    <source>
        <dbReference type="ARBA" id="ARBA00041268"/>
    </source>
</evidence>
<comment type="subcellular location">
    <subcellularLocation>
        <location evidence="1">Cytoplasm</location>
    </subcellularLocation>
</comment>
<evidence type="ECO:0000256" key="17">
    <source>
        <dbReference type="RuleBase" id="RU000304"/>
    </source>
</evidence>
<dbReference type="Proteomes" id="UP000095280">
    <property type="component" value="Unplaced"/>
</dbReference>
<dbReference type="GO" id="GO:0005737">
    <property type="term" value="C:cytoplasm"/>
    <property type="evidence" value="ECO:0007669"/>
    <property type="project" value="UniProtKB-SubCell"/>
</dbReference>
<evidence type="ECO:0000256" key="12">
    <source>
        <dbReference type="ARBA" id="ARBA00042638"/>
    </source>
</evidence>
<evidence type="ECO:0000256" key="14">
    <source>
        <dbReference type="ARBA" id="ARBA00049308"/>
    </source>
</evidence>
<dbReference type="AlphaFoldDB" id="A0A1I8F305"/>
<dbReference type="GO" id="GO:0045743">
    <property type="term" value="P:positive regulation of fibroblast growth factor receptor signaling pathway"/>
    <property type="evidence" value="ECO:0007669"/>
    <property type="project" value="TreeGrafter"/>
</dbReference>
<keyword evidence="7" id="KW-0418">Kinase</keyword>
<protein>
    <recommendedName>
        <fullName evidence="10">Dual serine/threonine and tyrosine protein kinase</fullName>
        <ecNumber evidence="2">2.7.12.1</ecNumber>
    </recommendedName>
    <alternativeName>
        <fullName evidence="12">Dusty protein kinase</fullName>
    </alternativeName>
    <alternativeName>
        <fullName evidence="11">Receptor-interacting serine/threonine-protein kinase 5</fullName>
    </alternativeName>
</protein>
<reference evidence="20" key="1">
    <citation type="submission" date="2016-11" db="UniProtKB">
        <authorList>
            <consortium name="WormBaseParasite"/>
        </authorList>
    </citation>
    <scope>IDENTIFICATION</scope>
</reference>
<keyword evidence="6 16" id="KW-0547">Nucleotide-binding</keyword>
<dbReference type="InterPro" id="IPR017441">
    <property type="entry name" value="Protein_kinase_ATP_BS"/>
</dbReference>
<evidence type="ECO:0000313" key="20">
    <source>
        <dbReference type="WBParaSite" id="maker-unitig_17037-snap-gene-0.3-mRNA-1"/>
    </source>
</evidence>
<comment type="catalytic activity">
    <reaction evidence="15">
        <text>L-tyrosyl-[protein] + ATP = O-phospho-L-tyrosyl-[protein] + ADP + H(+)</text>
        <dbReference type="Rhea" id="RHEA:10596"/>
        <dbReference type="Rhea" id="RHEA-COMP:10136"/>
        <dbReference type="Rhea" id="RHEA-COMP:20101"/>
        <dbReference type="ChEBI" id="CHEBI:15378"/>
        <dbReference type="ChEBI" id="CHEBI:30616"/>
        <dbReference type="ChEBI" id="CHEBI:46858"/>
        <dbReference type="ChEBI" id="CHEBI:61978"/>
        <dbReference type="ChEBI" id="CHEBI:456216"/>
        <dbReference type="EC" id="2.7.12.1"/>
    </reaction>
</comment>
<sequence length="174" mass="18994">MPQFSREIGRGQYGIVYSCDSWGGRSPVAIKSVVPPDDKHWNDLALEQLPPHERIVPVLGRRHQNYAYGGGGVGSGDGGLTDSEICVACDVVEGIRFLHSRGLVHRDVKLKNVLLDRRSRAKLTDLGFCKPHAMMSGSIVGTPIHMRPSCSPATMTHRCACGFVLELFGVLTQL</sequence>
<feature type="domain" description="Protein kinase" evidence="18">
    <location>
        <begin position="2"/>
        <end position="174"/>
    </location>
</feature>
<evidence type="ECO:0000256" key="4">
    <source>
        <dbReference type="ARBA" id="ARBA00022527"/>
    </source>
</evidence>
<dbReference type="GO" id="GO:0043066">
    <property type="term" value="P:negative regulation of apoptotic process"/>
    <property type="evidence" value="ECO:0007669"/>
    <property type="project" value="TreeGrafter"/>
</dbReference>
<keyword evidence="3" id="KW-0963">Cytoplasm</keyword>
<comment type="catalytic activity">
    <reaction evidence="13">
        <text>L-seryl-[protein] + ATP = O-phospho-L-seryl-[protein] + ADP + H(+)</text>
        <dbReference type="Rhea" id="RHEA:17989"/>
        <dbReference type="Rhea" id="RHEA-COMP:9863"/>
        <dbReference type="Rhea" id="RHEA-COMP:11604"/>
        <dbReference type="ChEBI" id="CHEBI:15378"/>
        <dbReference type="ChEBI" id="CHEBI:29999"/>
        <dbReference type="ChEBI" id="CHEBI:30616"/>
        <dbReference type="ChEBI" id="CHEBI:83421"/>
        <dbReference type="ChEBI" id="CHEBI:456216"/>
        <dbReference type="EC" id="2.7.12.1"/>
    </reaction>
</comment>
<dbReference type="GO" id="GO:0070374">
    <property type="term" value="P:positive regulation of ERK1 and ERK2 cascade"/>
    <property type="evidence" value="ECO:0007669"/>
    <property type="project" value="TreeGrafter"/>
</dbReference>
<dbReference type="SMART" id="SM00220">
    <property type="entry name" value="S_TKc"/>
    <property type="match status" value="1"/>
</dbReference>
<dbReference type="PANTHER" id="PTHR46392">
    <property type="entry name" value="DUAL SERINE/THREONINE AND TYROSINE PROTEIN KINASE"/>
    <property type="match status" value="1"/>
</dbReference>
<dbReference type="GO" id="GO:0004712">
    <property type="term" value="F:protein serine/threonine/tyrosine kinase activity"/>
    <property type="evidence" value="ECO:0007669"/>
    <property type="project" value="UniProtKB-EC"/>
</dbReference>
<dbReference type="InterPro" id="IPR000719">
    <property type="entry name" value="Prot_kinase_dom"/>
</dbReference>
<evidence type="ECO:0000256" key="15">
    <source>
        <dbReference type="ARBA" id="ARBA00051680"/>
    </source>
</evidence>
<evidence type="ECO:0000256" key="7">
    <source>
        <dbReference type="ARBA" id="ARBA00022777"/>
    </source>
</evidence>
<dbReference type="GO" id="GO:0044344">
    <property type="term" value="P:cellular response to fibroblast growth factor stimulus"/>
    <property type="evidence" value="ECO:0007669"/>
    <property type="project" value="TreeGrafter"/>
</dbReference>
<dbReference type="InterPro" id="IPR008271">
    <property type="entry name" value="Ser/Thr_kinase_AS"/>
</dbReference>
<evidence type="ECO:0000313" key="19">
    <source>
        <dbReference type="Proteomes" id="UP000095280"/>
    </source>
</evidence>
<dbReference type="GO" id="GO:0005524">
    <property type="term" value="F:ATP binding"/>
    <property type="evidence" value="ECO:0007669"/>
    <property type="project" value="UniProtKB-UniRule"/>
</dbReference>
<dbReference type="Gene3D" id="1.10.510.10">
    <property type="entry name" value="Transferase(Phosphotransferase) domain 1"/>
    <property type="match status" value="1"/>
</dbReference>
<evidence type="ECO:0000256" key="10">
    <source>
        <dbReference type="ARBA" id="ARBA00040421"/>
    </source>
</evidence>
<dbReference type="GO" id="GO:0004713">
    <property type="term" value="F:protein tyrosine kinase activity"/>
    <property type="evidence" value="ECO:0007669"/>
    <property type="project" value="UniProtKB-KW"/>
</dbReference>
<keyword evidence="4 17" id="KW-0723">Serine/threonine-protein kinase</keyword>
<dbReference type="Pfam" id="PF00069">
    <property type="entry name" value="Pkinase"/>
    <property type="match status" value="1"/>
</dbReference>
<organism evidence="19 20">
    <name type="scientific">Macrostomum lignano</name>
    <dbReference type="NCBI Taxonomy" id="282301"/>
    <lineage>
        <taxon>Eukaryota</taxon>
        <taxon>Metazoa</taxon>
        <taxon>Spiralia</taxon>
        <taxon>Lophotrochozoa</taxon>
        <taxon>Platyhelminthes</taxon>
        <taxon>Rhabditophora</taxon>
        <taxon>Macrostomorpha</taxon>
        <taxon>Macrostomida</taxon>
        <taxon>Macrostomidae</taxon>
        <taxon>Macrostomum</taxon>
    </lineage>
</organism>
<keyword evidence="5" id="KW-0808">Transferase</keyword>
<evidence type="ECO:0000256" key="5">
    <source>
        <dbReference type="ARBA" id="ARBA00022679"/>
    </source>
</evidence>
<accession>A0A1I8F305</accession>
<dbReference type="PROSITE" id="PS00107">
    <property type="entry name" value="PROTEIN_KINASE_ATP"/>
    <property type="match status" value="1"/>
</dbReference>
<evidence type="ECO:0000256" key="13">
    <source>
        <dbReference type="ARBA" id="ARBA00049003"/>
    </source>
</evidence>
<evidence type="ECO:0000256" key="6">
    <source>
        <dbReference type="ARBA" id="ARBA00022741"/>
    </source>
</evidence>
<dbReference type="GO" id="GO:0004674">
    <property type="term" value="F:protein serine/threonine kinase activity"/>
    <property type="evidence" value="ECO:0007669"/>
    <property type="project" value="UniProtKB-KW"/>
</dbReference>
<comment type="similarity">
    <text evidence="17">Belongs to the protein kinase superfamily.</text>
</comment>
<keyword evidence="19" id="KW-1185">Reference proteome</keyword>
<dbReference type="PANTHER" id="PTHR46392:SF1">
    <property type="entry name" value="DUAL SERINE_THREONINE AND TYROSINE PROTEIN KINASE"/>
    <property type="match status" value="1"/>
</dbReference>
<comment type="catalytic activity">
    <reaction evidence="14">
        <text>L-threonyl-[protein] + ATP = O-phospho-L-threonyl-[protein] + ADP + H(+)</text>
        <dbReference type="Rhea" id="RHEA:46608"/>
        <dbReference type="Rhea" id="RHEA-COMP:11060"/>
        <dbReference type="Rhea" id="RHEA-COMP:11605"/>
        <dbReference type="ChEBI" id="CHEBI:15378"/>
        <dbReference type="ChEBI" id="CHEBI:30013"/>
        <dbReference type="ChEBI" id="CHEBI:30616"/>
        <dbReference type="ChEBI" id="CHEBI:61977"/>
        <dbReference type="ChEBI" id="CHEBI:456216"/>
        <dbReference type="EC" id="2.7.12.1"/>
    </reaction>
</comment>
<evidence type="ECO:0000256" key="2">
    <source>
        <dbReference type="ARBA" id="ARBA00013203"/>
    </source>
</evidence>
<keyword evidence="9" id="KW-0829">Tyrosine-protein kinase</keyword>
<dbReference type="PROSITE" id="PS00108">
    <property type="entry name" value="PROTEIN_KINASE_ST"/>
    <property type="match status" value="1"/>
</dbReference>
<dbReference type="EC" id="2.7.12.1" evidence="2"/>
<feature type="binding site" evidence="16">
    <location>
        <position position="31"/>
    </location>
    <ligand>
        <name>ATP</name>
        <dbReference type="ChEBI" id="CHEBI:30616"/>
    </ligand>
</feature>
<evidence type="ECO:0000256" key="16">
    <source>
        <dbReference type="PROSITE-ProRule" id="PRU10141"/>
    </source>
</evidence>
<dbReference type="InterPro" id="IPR011009">
    <property type="entry name" value="Kinase-like_dom_sf"/>
</dbReference>
<dbReference type="PROSITE" id="PS50011">
    <property type="entry name" value="PROTEIN_KINASE_DOM"/>
    <property type="match status" value="1"/>
</dbReference>
<dbReference type="SUPFAM" id="SSF56112">
    <property type="entry name" value="Protein kinase-like (PK-like)"/>
    <property type="match status" value="1"/>
</dbReference>
<evidence type="ECO:0000256" key="8">
    <source>
        <dbReference type="ARBA" id="ARBA00022840"/>
    </source>
</evidence>
<evidence type="ECO:0000259" key="18">
    <source>
        <dbReference type="PROSITE" id="PS50011"/>
    </source>
</evidence>
<proteinExistence type="inferred from homology"/>
<dbReference type="WBParaSite" id="maker-unitig_17037-snap-gene-0.3-mRNA-1">
    <property type="protein sequence ID" value="maker-unitig_17037-snap-gene-0.3-mRNA-1"/>
    <property type="gene ID" value="maker-unitig_17037-snap-gene-0.3"/>
</dbReference>
<evidence type="ECO:0000256" key="1">
    <source>
        <dbReference type="ARBA" id="ARBA00004496"/>
    </source>
</evidence>